<feature type="chain" id="PRO_5001663966" evidence="1">
    <location>
        <begin position="25"/>
        <end position="140"/>
    </location>
</feature>
<evidence type="ECO:0000313" key="5">
    <source>
        <dbReference type="Proteomes" id="UP000597138"/>
    </source>
</evidence>
<evidence type="ECO:0000256" key="1">
    <source>
        <dbReference type="SAM" id="SignalP"/>
    </source>
</evidence>
<evidence type="ECO:0000313" key="4">
    <source>
        <dbReference type="Proteomes" id="UP000027439"/>
    </source>
</evidence>
<proteinExistence type="predicted"/>
<reference evidence="2" key="1">
    <citation type="journal article" date="2014" name="Int. J. Syst. Evol. Microbiol.">
        <title>Complete genome of a new Firmicutes species belonging to the dominant human colonic microbiota ('Ruminococcus bicirculans') reveals two chromosomes and a selective capacity to utilize plant glucans.</title>
        <authorList>
            <consortium name="NISC Comparative Sequencing Program"/>
            <person name="Wegmann U."/>
            <person name="Louis P."/>
            <person name="Goesmann A."/>
            <person name="Henrissat B."/>
            <person name="Duncan S.H."/>
            <person name="Flint H.J."/>
        </authorList>
    </citation>
    <scope>NUCLEOTIDE SEQUENCE</scope>
    <source>
        <strain evidence="2">CGMCC 1.11013</strain>
    </source>
</reference>
<dbReference type="Proteomes" id="UP000027439">
    <property type="component" value="Unassembled WGS sequence"/>
</dbReference>
<keyword evidence="5" id="KW-1185">Reference proteome</keyword>
<dbReference type="InterPro" id="IPR059225">
    <property type="entry name" value="BspC"/>
</dbReference>
<reference evidence="3 4" key="2">
    <citation type="submission" date="2014-03" db="EMBL/GenBank/DDBJ databases">
        <title>Draft Genome Sequences of Four Burkholderia Strains.</title>
        <authorList>
            <person name="Liu X.Y."/>
            <person name="Li C.X."/>
            <person name="Xu J.H."/>
        </authorList>
    </citation>
    <scope>NUCLEOTIDE SEQUENCE [LARGE SCALE GENOMIC DNA]</scope>
    <source>
        <strain evidence="3 4">R27</strain>
    </source>
</reference>
<dbReference type="AlphaFoldDB" id="A0A069P4T4"/>
<gene>
    <name evidence="3" type="ORF">BG57_02950</name>
    <name evidence="2" type="ORF">GCM10010985_18530</name>
</gene>
<dbReference type="OrthoDB" id="9007204at2"/>
<keyword evidence="1" id="KW-0732">Signal</keyword>
<comment type="caution">
    <text evidence="3">The sequence shown here is derived from an EMBL/GenBank/DDBJ whole genome shotgun (WGS) entry which is preliminary data.</text>
</comment>
<dbReference type="EMBL" id="JFHE01000010">
    <property type="protein sequence ID" value="KDR34924.1"/>
    <property type="molecule type" value="Genomic_DNA"/>
</dbReference>
<dbReference type="EMBL" id="BMEG01000002">
    <property type="protein sequence ID" value="GGD64689.1"/>
    <property type="molecule type" value="Genomic_DNA"/>
</dbReference>
<reference evidence="5" key="3">
    <citation type="journal article" date="2019" name="Int. J. Syst. Evol. Microbiol.">
        <title>The Global Catalogue of Microorganisms (GCM) 10K type strain sequencing project: providing services to taxonomists for standard genome sequencing and annotation.</title>
        <authorList>
            <consortium name="The Broad Institute Genomics Platform"/>
            <consortium name="The Broad Institute Genome Sequencing Center for Infectious Disease"/>
            <person name="Wu L."/>
            <person name="Ma J."/>
        </authorList>
    </citation>
    <scope>NUCLEOTIDE SEQUENCE [LARGE SCALE GENOMIC DNA]</scope>
    <source>
        <strain evidence="5">CGMCC 1.11013</strain>
    </source>
</reference>
<reference evidence="2" key="4">
    <citation type="submission" date="2024-05" db="EMBL/GenBank/DDBJ databases">
        <authorList>
            <person name="Sun Q."/>
            <person name="Zhou Y."/>
        </authorList>
    </citation>
    <scope>NUCLEOTIDE SEQUENCE</scope>
    <source>
        <strain evidence="2">CGMCC 1.11013</strain>
    </source>
</reference>
<feature type="signal peptide" evidence="1">
    <location>
        <begin position="1"/>
        <end position="24"/>
    </location>
</feature>
<dbReference type="NCBIfam" id="NF047384">
    <property type="entry name" value="BspC_dom"/>
    <property type="match status" value="1"/>
</dbReference>
<dbReference type="eggNOG" id="ENOG502ZWI7">
    <property type="taxonomic scope" value="Bacteria"/>
</dbReference>
<organism evidence="3 4">
    <name type="scientific">Caballeronia grimmiae</name>
    <dbReference type="NCBI Taxonomy" id="1071679"/>
    <lineage>
        <taxon>Bacteria</taxon>
        <taxon>Pseudomonadati</taxon>
        <taxon>Pseudomonadota</taxon>
        <taxon>Betaproteobacteria</taxon>
        <taxon>Burkholderiales</taxon>
        <taxon>Burkholderiaceae</taxon>
        <taxon>Caballeronia</taxon>
    </lineage>
</organism>
<dbReference type="Proteomes" id="UP000597138">
    <property type="component" value="Unassembled WGS sequence"/>
</dbReference>
<evidence type="ECO:0000313" key="2">
    <source>
        <dbReference type="EMBL" id="GGD64689.1"/>
    </source>
</evidence>
<name>A0A069P4T4_9BURK</name>
<sequence length="140" mass="15334">MKISFASALAALLLSASAFQLVQAQETPDASEDYSYLARLHVPDTVVQCVAAFDRWVEDAPKYDTLIVPDRRVLSAKIDSQTPIFDAGNPIPVDQVIVMRAFAKARGKAQWTRVDSRCGVRDGHVVGVALTPNLKPKIVR</sequence>
<accession>A0A069P4T4</accession>
<dbReference type="RefSeq" id="WP_035964025.1">
    <property type="nucleotide sequence ID" value="NZ_BMEG01000002.1"/>
</dbReference>
<evidence type="ECO:0000313" key="3">
    <source>
        <dbReference type="EMBL" id="KDR34924.1"/>
    </source>
</evidence>
<protein>
    <submittedName>
        <fullName evidence="3">Uncharacterized protein</fullName>
    </submittedName>
</protein>